<feature type="chain" id="PRO_5039912228" evidence="13">
    <location>
        <begin position="16"/>
        <end position="871"/>
    </location>
</feature>
<keyword evidence="15" id="KW-1185">Reference proteome</keyword>
<keyword evidence="10" id="KW-0325">Glycoprotein</keyword>
<dbReference type="FunFam" id="2.10.50.30:FF:000002">
    <property type="entry name" value="Vomeronasal 2 receptor, h1"/>
    <property type="match status" value="1"/>
</dbReference>
<dbReference type="PRINTS" id="PR01535">
    <property type="entry name" value="VOMERONASL2R"/>
</dbReference>
<evidence type="ECO:0000256" key="11">
    <source>
        <dbReference type="ARBA" id="ARBA00023224"/>
    </source>
</evidence>
<evidence type="ECO:0000256" key="1">
    <source>
        <dbReference type="ARBA" id="ARBA00004651"/>
    </source>
</evidence>
<dbReference type="KEGG" id="pbi:103052244"/>
<evidence type="ECO:0000256" key="4">
    <source>
        <dbReference type="ARBA" id="ARBA00022692"/>
    </source>
</evidence>
<dbReference type="Gene3D" id="2.10.50.30">
    <property type="entry name" value="GPCR, family 3, nine cysteines domain"/>
    <property type="match status" value="1"/>
</dbReference>
<dbReference type="Pfam" id="PF07562">
    <property type="entry name" value="NCD3G"/>
    <property type="match status" value="1"/>
</dbReference>
<dbReference type="PRINTS" id="PR00248">
    <property type="entry name" value="GPCRMGR"/>
</dbReference>
<dbReference type="RefSeq" id="XP_015746013.1">
    <property type="nucleotide sequence ID" value="XM_015890527.1"/>
</dbReference>
<dbReference type="PANTHER" id="PTHR24061:SF599">
    <property type="entry name" value="G-PROTEIN COUPLED RECEPTORS FAMILY 3 PROFILE DOMAIN-CONTAINING PROTEIN"/>
    <property type="match status" value="1"/>
</dbReference>
<gene>
    <name evidence="16" type="primary">LOC103052244</name>
</gene>
<evidence type="ECO:0000313" key="16">
    <source>
        <dbReference type="RefSeq" id="XP_015746013.1"/>
    </source>
</evidence>
<dbReference type="InterPro" id="IPR004073">
    <property type="entry name" value="GPCR_3_vmron_rcpt_2"/>
</dbReference>
<dbReference type="PROSITE" id="PS00981">
    <property type="entry name" value="G_PROTEIN_RECEP_F3_3"/>
    <property type="match status" value="1"/>
</dbReference>
<dbReference type="InterPro" id="IPR001828">
    <property type="entry name" value="ANF_lig-bd_rcpt"/>
</dbReference>
<evidence type="ECO:0000256" key="12">
    <source>
        <dbReference type="SAM" id="Phobius"/>
    </source>
</evidence>
<keyword evidence="5 13" id="KW-0732">Signal</keyword>
<evidence type="ECO:0000256" key="7">
    <source>
        <dbReference type="ARBA" id="ARBA00023040"/>
    </source>
</evidence>
<comment type="similarity">
    <text evidence="2">Belongs to the G-protein coupled receptor 3 family.</text>
</comment>
<keyword evidence="8 12" id="KW-0472">Membrane</keyword>
<keyword evidence="3" id="KW-1003">Cell membrane</keyword>
<evidence type="ECO:0000256" key="2">
    <source>
        <dbReference type="ARBA" id="ARBA00007242"/>
    </source>
</evidence>
<feature type="transmembrane region" description="Helical" evidence="12">
    <location>
        <begin position="765"/>
        <end position="786"/>
    </location>
</feature>
<evidence type="ECO:0000259" key="14">
    <source>
        <dbReference type="PROSITE" id="PS50259"/>
    </source>
</evidence>
<accession>A0A9F3QVB8</accession>
<organism evidence="15 16">
    <name type="scientific">Python bivittatus</name>
    <name type="common">Burmese python</name>
    <name type="synonym">Python molurus bivittatus</name>
    <dbReference type="NCBI Taxonomy" id="176946"/>
    <lineage>
        <taxon>Eukaryota</taxon>
        <taxon>Metazoa</taxon>
        <taxon>Chordata</taxon>
        <taxon>Craniata</taxon>
        <taxon>Vertebrata</taxon>
        <taxon>Euteleostomi</taxon>
        <taxon>Lepidosauria</taxon>
        <taxon>Squamata</taxon>
        <taxon>Bifurcata</taxon>
        <taxon>Unidentata</taxon>
        <taxon>Episquamata</taxon>
        <taxon>Toxicofera</taxon>
        <taxon>Serpentes</taxon>
        <taxon>Henophidia</taxon>
        <taxon>Pythonidae</taxon>
        <taxon>Python</taxon>
    </lineage>
</organism>
<dbReference type="PANTHER" id="PTHR24061">
    <property type="entry name" value="CALCIUM-SENSING RECEPTOR-RELATED"/>
    <property type="match status" value="1"/>
</dbReference>
<proteinExistence type="inferred from homology"/>
<feature type="transmembrane region" description="Helical" evidence="12">
    <location>
        <begin position="643"/>
        <end position="664"/>
    </location>
</feature>
<sequence>MLLVFLFYIIGKTDAINCSIPDDPLPIPHQFAQPGDVIIGAIATQAFLFHNSPSFTEEPSRMVINEVVSVLKDYQQILALVFAAKEINKDPKLLPNITLGFHILNNYFMARITYKATLSLLSTHQRFVPNFTCDSKRKLIAAIGGRLTEASSIMATVLANYKIPQLAYGTFSPVHGGKNVFPFLYQMVPNEVHQYTGVIQLLQHFGWTWIGLLAVDDDYGDVFLQKIVPLLSQNNVCYAFILRTPKRTYMDEYIHFLLEERATFHGQLFMDQKVRVCFVYGAPPSTQNLRVIIFIASFTSLPTLGKVWIVTSHWNFDSLSVQRLWDIQSLHGALSFAVRSKEPPGFQEFVHTVRPSWAKEDNFIENFWEQAFDCPLHISGVNEDNQLLCTGDEKLESLPSTFFEMNMSGHSCNIYNAIYIMAHSLHVLLKSRSRGRRLMDAERLGIHYLKPWQFHSFLKSIVFNNSMGDPISFDENGELLTGFDVVNWITFPNNSFARVKVGTLEPQAPPGRELTLNDNQIVWHRSFNQVLPLSVCNDHCCPGYSRKKKEGEKFCCYDCAPCPEGQISDKIDMDACMKCPEDQYSNKIHNQCIPKVLIYLSYEEPLGILFIILAIVFSVITTFVLGIFWMHRETPIVKANNRSLTCILLLSLLLCFLCSFLFIGRPEKMTCLLRQMTFGIVFSVALSSVLAKTMTVILAFMATKPGSGMRKWVGKGLANSIVLLGSFIQVGICIVWLSTSPPFPDTDLHSLEGEMIMECNEGSVIMLYCVLGYMGFLASLSFNIAFQARKLPNSFNEAKFITFSMLVFCSVWLSFVPTYLSTKGKSMVAVEIFSILSSSAGLLACIFCPKCYIILLRPEMNKKEHLIRKEK</sequence>
<evidence type="ECO:0000256" key="3">
    <source>
        <dbReference type="ARBA" id="ARBA00022475"/>
    </source>
</evidence>
<evidence type="ECO:0000256" key="8">
    <source>
        <dbReference type="ARBA" id="ARBA00023136"/>
    </source>
</evidence>
<keyword evidence="4 12" id="KW-0812">Transmembrane</keyword>
<dbReference type="OrthoDB" id="5984008at2759"/>
<evidence type="ECO:0000256" key="13">
    <source>
        <dbReference type="SAM" id="SignalP"/>
    </source>
</evidence>
<dbReference type="Pfam" id="PF00003">
    <property type="entry name" value="7tm_3"/>
    <property type="match status" value="1"/>
</dbReference>
<dbReference type="OMA" id="PCQSYQL"/>
<reference evidence="16" key="1">
    <citation type="submission" date="2025-08" db="UniProtKB">
        <authorList>
            <consortium name="RefSeq"/>
        </authorList>
    </citation>
    <scope>IDENTIFICATION</scope>
    <source>
        <tissue evidence="16">Liver</tissue>
    </source>
</reference>
<feature type="signal peptide" evidence="13">
    <location>
        <begin position="1"/>
        <end position="15"/>
    </location>
</feature>
<evidence type="ECO:0000256" key="5">
    <source>
        <dbReference type="ARBA" id="ARBA00022729"/>
    </source>
</evidence>
<keyword evidence="6 12" id="KW-1133">Transmembrane helix</keyword>
<evidence type="ECO:0000256" key="10">
    <source>
        <dbReference type="ARBA" id="ARBA00023180"/>
    </source>
</evidence>
<dbReference type="InterPro" id="IPR000068">
    <property type="entry name" value="GPCR_3_Ca_sens_rcpt-rel"/>
</dbReference>
<feature type="transmembrane region" description="Helical" evidence="12">
    <location>
        <begin position="721"/>
        <end position="739"/>
    </location>
</feature>
<dbReference type="GO" id="GO:0005886">
    <property type="term" value="C:plasma membrane"/>
    <property type="evidence" value="ECO:0007669"/>
    <property type="project" value="UniProtKB-SubCell"/>
</dbReference>
<evidence type="ECO:0000256" key="9">
    <source>
        <dbReference type="ARBA" id="ARBA00023170"/>
    </source>
</evidence>
<dbReference type="FunFam" id="3.40.50.2300:FF:000024">
    <property type="entry name" value="Vomeronasal 2, receptor 73"/>
    <property type="match status" value="1"/>
</dbReference>
<dbReference type="SUPFAM" id="SSF53822">
    <property type="entry name" value="Periplasmic binding protein-like I"/>
    <property type="match status" value="1"/>
</dbReference>
<name>A0A9F3QVB8_PYTBI</name>
<dbReference type="InterPro" id="IPR038550">
    <property type="entry name" value="GPCR_3_9-Cys_sf"/>
</dbReference>
<keyword evidence="11" id="KW-0807">Transducer</keyword>
<dbReference type="GO" id="GO:0004930">
    <property type="term" value="F:G protein-coupled receptor activity"/>
    <property type="evidence" value="ECO:0007669"/>
    <property type="project" value="UniProtKB-KW"/>
</dbReference>
<dbReference type="PROSITE" id="PS50259">
    <property type="entry name" value="G_PROTEIN_RECEP_F3_4"/>
    <property type="match status" value="1"/>
</dbReference>
<dbReference type="Proteomes" id="UP000695026">
    <property type="component" value="Unplaced"/>
</dbReference>
<dbReference type="InterPro" id="IPR011500">
    <property type="entry name" value="GPCR_3_9-Cys_dom"/>
</dbReference>
<keyword evidence="9" id="KW-0675">Receptor</keyword>
<feature type="transmembrane region" description="Helical" evidence="12">
    <location>
        <begin position="798"/>
        <end position="820"/>
    </location>
</feature>
<evidence type="ECO:0000256" key="6">
    <source>
        <dbReference type="ARBA" id="ARBA00022989"/>
    </source>
</evidence>
<feature type="transmembrane region" description="Helical" evidence="12">
    <location>
        <begin position="676"/>
        <end position="700"/>
    </location>
</feature>
<feature type="transmembrane region" description="Helical" evidence="12">
    <location>
        <begin position="606"/>
        <end position="631"/>
    </location>
</feature>
<evidence type="ECO:0000313" key="15">
    <source>
        <dbReference type="Proteomes" id="UP000695026"/>
    </source>
</evidence>
<dbReference type="GeneID" id="103052244"/>
<dbReference type="AlphaFoldDB" id="A0A9F3QVB8"/>
<dbReference type="InterPro" id="IPR017978">
    <property type="entry name" value="GPCR_3_C"/>
</dbReference>
<protein>
    <submittedName>
        <fullName evidence="16">Vomeronasal type-2 receptor 26-like</fullName>
    </submittedName>
</protein>
<dbReference type="InterPro" id="IPR017979">
    <property type="entry name" value="GPCR_3_CS"/>
</dbReference>
<keyword evidence="7" id="KW-0297">G-protein coupled receptor</keyword>
<dbReference type="CDD" id="cd15283">
    <property type="entry name" value="7tmC_V2R_pheromone"/>
    <property type="match status" value="1"/>
</dbReference>
<dbReference type="InterPro" id="IPR000337">
    <property type="entry name" value="GPCR_3"/>
</dbReference>
<dbReference type="Pfam" id="PF01094">
    <property type="entry name" value="ANF_receptor"/>
    <property type="match status" value="1"/>
</dbReference>
<comment type="subcellular location">
    <subcellularLocation>
        <location evidence="1">Cell membrane</location>
        <topology evidence="1">Multi-pass membrane protein</topology>
    </subcellularLocation>
</comment>
<feature type="domain" description="G-protein coupled receptors family 3 profile" evidence="14">
    <location>
        <begin position="606"/>
        <end position="870"/>
    </location>
</feature>
<dbReference type="InterPro" id="IPR028082">
    <property type="entry name" value="Peripla_BP_I"/>
</dbReference>
<feature type="transmembrane region" description="Helical" evidence="12">
    <location>
        <begin position="832"/>
        <end position="855"/>
    </location>
</feature>
<dbReference type="Gene3D" id="3.40.50.2300">
    <property type="match status" value="2"/>
</dbReference>